<dbReference type="STRING" id="1137993.SAMN05660209_03684"/>
<accession>A0A1H3MMA6</accession>
<dbReference type="EMBL" id="FNOT01000011">
    <property type="protein sequence ID" value="SDY77574.1"/>
    <property type="molecule type" value="Genomic_DNA"/>
</dbReference>
<organism evidence="6 7">
    <name type="scientific">Geodermatophilus africanus</name>
    <dbReference type="NCBI Taxonomy" id="1137993"/>
    <lineage>
        <taxon>Bacteria</taxon>
        <taxon>Bacillati</taxon>
        <taxon>Actinomycetota</taxon>
        <taxon>Actinomycetes</taxon>
        <taxon>Geodermatophilales</taxon>
        <taxon>Geodermatophilaceae</taxon>
        <taxon>Geodermatophilus</taxon>
    </lineage>
</organism>
<dbReference type="Proteomes" id="UP000198921">
    <property type="component" value="Unassembled WGS sequence"/>
</dbReference>
<evidence type="ECO:0000256" key="2">
    <source>
        <dbReference type="ARBA" id="ARBA00023015"/>
    </source>
</evidence>
<dbReference type="OrthoDB" id="186585at2"/>
<dbReference type="PANTHER" id="PTHR34294">
    <property type="entry name" value="TRANSCRIPTIONAL REGULATOR-RELATED"/>
    <property type="match status" value="1"/>
</dbReference>
<dbReference type="RefSeq" id="WP_091159418.1">
    <property type="nucleotide sequence ID" value="NZ_FNOT01000011.1"/>
</dbReference>
<name>A0A1H3MMA6_9ACTN</name>
<keyword evidence="4" id="KW-0804">Transcription</keyword>
<dbReference type="PANTHER" id="PTHR34294:SF1">
    <property type="entry name" value="TRANSCRIPTIONAL REGULATOR LSRR"/>
    <property type="match status" value="1"/>
</dbReference>
<keyword evidence="2" id="KW-0805">Transcription regulation</keyword>
<evidence type="ECO:0000256" key="3">
    <source>
        <dbReference type="ARBA" id="ARBA00023125"/>
    </source>
</evidence>
<dbReference type="AlphaFoldDB" id="A0A1H3MMA6"/>
<dbReference type="GO" id="GO:0030246">
    <property type="term" value="F:carbohydrate binding"/>
    <property type="evidence" value="ECO:0007669"/>
    <property type="project" value="InterPro"/>
</dbReference>
<gene>
    <name evidence="6" type="ORF">SAMN05660209_03684</name>
</gene>
<dbReference type="Gene3D" id="3.40.50.1360">
    <property type="match status" value="1"/>
</dbReference>
<feature type="domain" description="Sugar-binding" evidence="5">
    <location>
        <begin position="67"/>
        <end position="313"/>
    </location>
</feature>
<evidence type="ECO:0000256" key="1">
    <source>
        <dbReference type="ARBA" id="ARBA00010466"/>
    </source>
</evidence>
<dbReference type="SUPFAM" id="SSF100950">
    <property type="entry name" value="NagB/RpiA/CoA transferase-like"/>
    <property type="match status" value="1"/>
</dbReference>
<comment type="similarity">
    <text evidence="1">Belongs to the SorC transcriptional regulatory family.</text>
</comment>
<dbReference type="InterPro" id="IPR051054">
    <property type="entry name" value="SorC_transcr_regulators"/>
</dbReference>
<evidence type="ECO:0000313" key="6">
    <source>
        <dbReference type="EMBL" id="SDY77574.1"/>
    </source>
</evidence>
<dbReference type="Gene3D" id="1.10.10.10">
    <property type="entry name" value="Winged helix-like DNA-binding domain superfamily/Winged helix DNA-binding domain"/>
    <property type="match status" value="1"/>
</dbReference>
<dbReference type="InterPro" id="IPR037171">
    <property type="entry name" value="NagB/RpiA_transferase-like"/>
</dbReference>
<keyword evidence="3" id="KW-0238">DNA-binding</keyword>
<evidence type="ECO:0000256" key="4">
    <source>
        <dbReference type="ARBA" id="ARBA00023163"/>
    </source>
</evidence>
<evidence type="ECO:0000259" key="5">
    <source>
        <dbReference type="Pfam" id="PF04198"/>
    </source>
</evidence>
<keyword evidence="7" id="KW-1185">Reference proteome</keyword>
<dbReference type="GO" id="GO:0003677">
    <property type="term" value="F:DNA binding"/>
    <property type="evidence" value="ECO:0007669"/>
    <property type="project" value="UniProtKB-KW"/>
</dbReference>
<sequence>MITQLAGPASLVLSASVARRYYLDGRSKTEIADEFGLSRFKVARLIETARATGLVRIEIGHRGLIDVDLSARVQDAYGLEHAVVVDTPEGPPADVRRQLGQVAAELLAEITGPDDVLGVAWSRSVGAMARALPRLAAVPVVQLTGAVALPDGDETSIDVVRDVARAAGGPAYVFYAPFTLPDAATARALRGQREVALAFGQLPRVTKAVVGVGLWAPGRSTLYDTAREADRVELTRLGVCAEVSGVLLTADGEPVRAALSERVIGIDAEQMRAIAEVIAIPYGVEKVTAGRAALRSGLVQGLVTHRTFAQALLDG</sequence>
<protein>
    <submittedName>
        <fullName evidence="6">Transcriptional regulator</fullName>
    </submittedName>
</protein>
<dbReference type="Pfam" id="PF04198">
    <property type="entry name" value="Sugar-bind"/>
    <property type="match status" value="1"/>
</dbReference>
<evidence type="ECO:0000313" key="7">
    <source>
        <dbReference type="Proteomes" id="UP000198921"/>
    </source>
</evidence>
<dbReference type="InterPro" id="IPR036388">
    <property type="entry name" value="WH-like_DNA-bd_sf"/>
</dbReference>
<proteinExistence type="inferred from homology"/>
<dbReference type="InterPro" id="IPR007324">
    <property type="entry name" value="Sugar-bd_dom_put"/>
</dbReference>
<reference evidence="7" key="1">
    <citation type="submission" date="2016-10" db="EMBL/GenBank/DDBJ databases">
        <authorList>
            <person name="Varghese N."/>
            <person name="Submissions S."/>
        </authorList>
    </citation>
    <scope>NUCLEOTIDE SEQUENCE [LARGE SCALE GENOMIC DNA]</scope>
    <source>
        <strain evidence="7">DSM 45422</strain>
    </source>
</reference>